<dbReference type="GO" id="GO:0006814">
    <property type="term" value="P:sodium ion transport"/>
    <property type="evidence" value="ECO:0007669"/>
    <property type="project" value="UniProtKB-KW"/>
</dbReference>
<feature type="transmembrane region" description="Helical" evidence="10">
    <location>
        <begin position="162"/>
        <end position="180"/>
    </location>
</feature>
<sequence>MTEQGAIADANEQSLPVMLQICAYCACLWAAGHICRHVRVSAAIGEILTGVLLGPAVLDIVPYAAVFELAGVFGVTFMVFESGLHVNFDAMRTVGAAATGVAFFGSLIPLGLGMLMMFAIDPVRYPPWPTGLAIGIALAPTSVGLALKMLKEARRLHAREGQLIMAAAFLDDVISLVLLTTLLEIGRAVSMAEDLAPWRVLRPLVLSLAFCALALGLGLPPPVSAEQPRGYRGWLRATLAAARGVVPRALSRLRLEPSTPQSPPRAMVALRRTRTPARERSAGDLWADAPELPPPLTTTTVASSDAPHAVAHAAEPTHAARAHAPPPAAGTAHAGIGRFECHALLLLMAMLGTLVGFCALGDVVGSHLLGAFLAGVVFAAVPGALAVWHQQVKRIAAWLVRFFFGGTVAFAVPIRAMLAPRALAVGTLLCVGPACIGKLIGSAAAGWHDVAIVGAAMLGRGEFGFLVVETARALLLNPAPGGFAGHELALRLQRASSGGGWCVDGDCGDGVPSDAPGEPTSYQRAGQWCAHCEGGRCDTEPRFGVRYWQLGADCDAWPAQCECESMLGADVFAIAMWAIVGSSLVSPLLFGLALHKRARAEAAAAAARKPPGRAANGGARLGVDADGAQQWLGIGHSPYLRADLMI</sequence>
<evidence type="ECO:0000256" key="6">
    <source>
        <dbReference type="ARBA" id="ARBA00023053"/>
    </source>
</evidence>
<dbReference type="GO" id="GO:0016020">
    <property type="term" value="C:membrane"/>
    <property type="evidence" value="ECO:0007669"/>
    <property type="project" value="UniProtKB-SubCell"/>
</dbReference>
<dbReference type="GO" id="GO:1902600">
    <property type="term" value="P:proton transmembrane transport"/>
    <property type="evidence" value="ECO:0007669"/>
    <property type="project" value="InterPro"/>
</dbReference>
<dbReference type="InterPro" id="IPR038770">
    <property type="entry name" value="Na+/solute_symporter_sf"/>
</dbReference>
<feature type="transmembrane region" description="Helical" evidence="10">
    <location>
        <begin position="60"/>
        <end position="80"/>
    </location>
</feature>
<feature type="domain" description="Cation/H+ exchanger transmembrane" evidence="11">
    <location>
        <begin position="31"/>
        <end position="218"/>
    </location>
</feature>
<keyword evidence="6" id="KW-0915">Sodium</keyword>
<keyword evidence="3" id="KW-0050">Antiport</keyword>
<reference evidence="12" key="1">
    <citation type="submission" date="2021-05" db="EMBL/GenBank/DDBJ databases">
        <title>The genome of the haptophyte Pavlova lutheri (Diacronema luteri, Pavlovales) - a model for lipid biosynthesis in eukaryotic algae.</title>
        <authorList>
            <person name="Hulatt C.J."/>
            <person name="Posewitz M.C."/>
        </authorList>
    </citation>
    <scope>NUCLEOTIDE SEQUENCE</scope>
    <source>
        <strain evidence="12">NIVA-4/92</strain>
    </source>
</reference>
<evidence type="ECO:0000256" key="10">
    <source>
        <dbReference type="SAM" id="Phobius"/>
    </source>
</evidence>
<evidence type="ECO:0000313" key="12">
    <source>
        <dbReference type="EMBL" id="KAG8466793.1"/>
    </source>
</evidence>
<feature type="transmembrane region" description="Helical" evidence="10">
    <location>
        <begin position="571"/>
        <end position="594"/>
    </location>
</feature>
<dbReference type="OMA" id="ACTRINV"/>
<proteinExistence type="predicted"/>
<evidence type="ECO:0000256" key="2">
    <source>
        <dbReference type="ARBA" id="ARBA00022448"/>
    </source>
</evidence>
<comment type="caution">
    <text evidence="12">The sequence shown here is derived from an EMBL/GenBank/DDBJ whole genome shotgun (WGS) entry which is preliminary data.</text>
</comment>
<keyword evidence="7" id="KW-0406">Ion transport</keyword>
<keyword evidence="2" id="KW-0813">Transport</keyword>
<dbReference type="Pfam" id="PF00999">
    <property type="entry name" value="Na_H_Exchanger"/>
    <property type="match status" value="1"/>
</dbReference>
<accession>A0A8J6CGK3</accession>
<dbReference type="Gene3D" id="1.20.1530.20">
    <property type="match status" value="2"/>
</dbReference>
<protein>
    <recommendedName>
        <fullName evidence="11">Cation/H+ exchanger transmembrane domain-containing protein</fullName>
    </recommendedName>
</protein>
<keyword evidence="5 10" id="KW-1133">Transmembrane helix</keyword>
<keyword evidence="8 10" id="KW-0472">Membrane</keyword>
<feature type="transmembrane region" description="Helical" evidence="10">
    <location>
        <begin position="132"/>
        <end position="150"/>
    </location>
</feature>
<evidence type="ECO:0000313" key="13">
    <source>
        <dbReference type="Proteomes" id="UP000751190"/>
    </source>
</evidence>
<dbReference type="PANTHER" id="PTHR43562">
    <property type="entry name" value="NAPA-TYPE SODIUM/HYDROGEN ANTIPORTER"/>
    <property type="match status" value="1"/>
</dbReference>
<feature type="transmembrane region" description="Helical" evidence="10">
    <location>
        <begin position="369"/>
        <end position="388"/>
    </location>
</feature>
<feature type="transmembrane region" description="Helical" evidence="10">
    <location>
        <begin position="395"/>
        <end position="414"/>
    </location>
</feature>
<name>A0A8J6CGK3_DIALT</name>
<dbReference type="PANTHER" id="PTHR43562:SF3">
    <property type="entry name" value="SODIUM ION_PROTON EXCHANGER (EUROFUNG)"/>
    <property type="match status" value="1"/>
</dbReference>
<gene>
    <name evidence="12" type="ORF">KFE25_008172</name>
</gene>
<evidence type="ECO:0000256" key="8">
    <source>
        <dbReference type="ARBA" id="ARBA00023136"/>
    </source>
</evidence>
<keyword evidence="13" id="KW-1185">Reference proteome</keyword>
<comment type="subcellular location">
    <subcellularLocation>
        <location evidence="1">Membrane</location>
        <topology evidence="1">Multi-pass membrane protein</topology>
    </subcellularLocation>
</comment>
<keyword evidence="4 10" id="KW-0812">Transmembrane</keyword>
<dbReference type="AlphaFoldDB" id="A0A8J6CGK3"/>
<evidence type="ECO:0000256" key="3">
    <source>
        <dbReference type="ARBA" id="ARBA00022449"/>
    </source>
</evidence>
<dbReference type="EMBL" id="JAGTXO010000007">
    <property type="protein sequence ID" value="KAG8466793.1"/>
    <property type="molecule type" value="Genomic_DNA"/>
</dbReference>
<dbReference type="OrthoDB" id="1288932at2759"/>
<evidence type="ECO:0000256" key="5">
    <source>
        <dbReference type="ARBA" id="ARBA00022989"/>
    </source>
</evidence>
<evidence type="ECO:0000256" key="9">
    <source>
        <dbReference type="ARBA" id="ARBA00023201"/>
    </source>
</evidence>
<evidence type="ECO:0000256" key="7">
    <source>
        <dbReference type="ARBA" id="ARBA00023065"/>
    </source>
</evidence>
<organism evidence="12 13">
    <name type="scientific">Diacronema lutheri</name>
    <name type="common">Unicellular marine alga</name>
    <name type="synonym">Monochrysis lutheri</name>
    <dbReference type="NCBI Taxonomy" id="2081491"/>
    <lineage>
        <taxon>Eukaryota</taxon>
        <taxon>Haptista</taxon>
        <taxon>Haptophyta</taxon>
        <taxon>Pavlovophyceae</taxon>
        <taxon>Pavlovales</taxon>
        <taxon>Pavlovaceae</taxon>
        <taxon>Diacronema</taxon>
    </lineage>
</organism>
<feature type="transmembrane region" description="Helical" evidence="10">
    <location>
        <begin position="200"/>
        <end position="219"/>
    </location>
</feature>
<evidence type="ECO:0000259" key="11">
    <source>
        <dbReference type="Pfam" id="PF00999"/>
    </source>
</evidence>
<dbReference type="GO" id="GO:0015297">
    <property type="term" value="F:antiporter activity"/>
    <property type="evidence" value="ECO:0007669"/>
    <property type="project" value="UniProtKB-KW"/>
</dbReference>
<dbReference type="InterPro" id="IPR006153">
    <property type="entry name" value="Cation/H_exchanger_TM"/>
</dbReference>
<evidence type="ECO:0000256" key="1">
    <source>
        <dbReference type="ARBA" id="ARBA00004141"/>
    </source>
</evidence>
<feature type="transmembrane region" description="Helical" evidence="10">
    <location>
        <begin position="101"/>
        <end position="120"/>
    </location>
</feature>
<keyword evidence="9" id="KW-0739">Sodium transport</keyword>
<evidence type="ECO:0000256" key="4">
    <source>
        <dbReference type="ARBA" id="ARBA00022692"/>
    </source>
</evidence>
<dbReference type="Proteomes" id="UP000751190">
    <property type="component" value="Unassembled WGS sequence"/>
</dbReference>
<feature type="transmembrane region" description="Helical" evidence="10">
    <location>
        <begin position="343"/>
        <end position="363"/>
    </location>
</feature>